<dbReference type="GO" id="GO:0004190">
    <property type="term" value="F:aspartic-type endopeptidase activity"/>
    <property type="evidence" value="ECO:0007669"/>
    <property type="project" value="InterPro"/>
</dbReference>
<accession>A0A6A2ZJZ5</accession>
<keyword evidence="2" id="KW-0732">Signal</keyword>
<dbReference type="AlphaFoldDB" id="A0A6A2ZJZ5"/>
<dbReference type="Pfam" id="PF14541">
    <property type="entry name" value="TAXi_C"/>
    <property type="match status" value="1"/>
</dbReference>
<dbReference type="PANTHER" id="PTHR47965:SF46">
    <property type="entry name" value="BASIC 7S GLOBULIN-LIKE"/>
    <property type="match status" value="1"/>
</dbReference>
<evidence type="ECO:0000259" key="3">
    <source>
        <dbReference type="PROSITE" id="PS51767"/>
    </source>
</evidence>
<dbReference type="PROSITE" id="PS51767">
    <property type="entry name" value="PEPTIDASE_A1"/>
    <property type="match status" value="1"/>
</dbReference>
<dbReference type="GO" id="GO:0006508">
    <property type="term" value="P:proteolysis"/>
    <property type="evidence" value="ECO:0007669"/>
    <property type="project" value="UniProtKB-KW"/>
</dbReference>
<keyword evidence="4" id="KW-0645">Protease</keyword>
<dbReference type="InterPro" id="IPR001461">
    <property type="entry name" value="Aspartic_peptidase_A1"/>
</dbReference>
<dbReference type="InterPro" id="IPR032799">
    <property type="entry name" value="TAXi_C"/>
</dbReference>
<dbReference type="SUPFAM" id="SSF50630">
    <property type="entry name" value="Acid proteases"/>
    <property type="match status" value="1"/>
</dbReference>
<evidence type="ECO:0000256" key="1">
    <source>
        <dbReference type="ARBA" id="ARBA00007447"/>
    </source>
</evidence>
<feature type="domain" description="Peptidase A1" evidence="3">
    <location>
        <begin position="45"/>
        <end position="385"/>
    </location>
</feature>
<dbReference type="OrthoDB" id="1162128at2759"/>
<sequence length="408" mass="43983">MASFTHRFLLFFSCLVCFTNSFPVLGSRSSFALFPVAKDAATLQYVARISHGTPLRSSDLVVDLGGSFLWVDCDSGHVSSSRRLISSCSVNCSRAKSHDLGKKTCLLNTNCYVFPDNGVTGLASTGELVEDAIAVDTVDFVKVGKTTTVDHFFFSCAPAFHLQGLASAANGMVGLGKASVSLPSQLSSSIGHPQRFSLCLSPLNGVVLTGNGDAVFGTKTARSLVYTPLTIKQNDYFIHVKSIKIGGRRLSFHGEGKYLEAKLSTTVAYTKMESPFFATFSKAYAEAAARMNMTRVAAVDPFGLCFSSKGAVGNKMPEIELVLQSEMVKWRIEGENLMVKVNKERICVGVLDGGYEQSSPILIGGLQMEDNLLEFDIGSSMLGFSSSLLFKGTPCSSFLQDSKLKQFI</sequence>
<reference evidence="4" key="1">
    <citation type="submission" date="2019-09" db="EMBL/GenBank/DDBJ databases">
        <title>Draft genome information of white flower Hibiscus syriacus.</title>
        <authorList>
            <person name="Kim Y.-M."/>
        </authorList>
    </citation>
    <scope>NUCLEOTIDE SEQUENCE [LARGE SCALE GENOMIC DNA]</scope>
    <source>
        <strain evidence="4">YM2019G1</strain>
    </source>
</reference>
<comment type="similarity">
    <text evidence="1">Belongs to the peptidase A1 family.</text>
</comment>
<name>A0A6A2ZJZ5_HIBSY</name>
<dbReference type="Proteomes" id="UP000436088">
    <property type="component" value="Unassembled WGS sequence"/>
</dbReference>
<protein>
    <submittedName>
        <fullName evidence="4">Eukaryotic aspartyl protease family protein</fullName>
    </submittedName>
</protein>
<evidence type="ECO:0000256" key="2">
    <source>
        <dbReference type="SAM" id="SignalP"/>
    </source>
</evidence>
<keyword evidence="4" id="KW-0378">Hydrolase</keyword>
<gene>
    <name evidence="4" type="ORF">F3Y22_tig00110840pilonHSYRG00163</name>
</gene>
<feature type="chain" id="PRO_5025525469" evidence="2">
    <location>
        <begin position="22"/>
        <end position="408"/>
    </location>
</feature>
<proteinExistence type="inferred from homology"/>
<organism evidence="4 5">
    <name type="scientific">Hibiscus syriacus</name>
    <name type="common">Rose of Sharon</name>
    <dbReference type="NCBI Taxonomy" id="106335"/>
    <lineage>
        <taxon>Eukaryota</taxon>
        <taxon>Viridiplantae</taxon>
        <taxon>Streptophyta</taxon>
        <taxon>Embryophyta</taxon>
        <taxon>Tracheophyta</taxon>
        <taxon>Spermatophyta</taxon>
        <taxon>Magnoliopsida</taxon>
        <taxon>eudicotyledons</taxon>
        <taxon>Gunneridae</taxon>
        <taxon>Pentapetalae</taxon>
        <taxon>rosids</taxon>
        <taxon>malvids</taxon>
        <taxon>Malvales</taxon>
        <taxon>Malvaceae</taxon>
        <taxon>Malvoideae</taxon>
        <taxon>Hibiscus</taxon>
    </lineage>
</organism>
<keyword evidence="5" id="KW-1185">Reference proteome</keyword>
<dbReference type="InterPro" id="IPR033121">
    <property type="entry name" value="PEPTIDASE_A1"/>
</dbReference>
<feature type="signal peptide" evidence="2">
    <location>
        <begin position="1"/>
        <end position="21"/>
    </location>
</feature>
<evidence type="ECO:0000313" key="5">
    <source>
        <dbReference type="Proteomes" id="UP000436088"/>
    </source>
</evidence>
<evidence type="ECO:0000313" key="4">
    <source>
        <dbReference type="EMBL" id="KAE8692364.1"/>
    </source>
</evidence>
<dbReference type="PANTHER" id="PTHR47965">
    <property type="entry name" value="ASPARTYL PROTEASE-RELATED"/>
    <property type="match status" value="1"/>
</dbReference>
<dbReference type="InterPro" id="IPR021109">
    <property type="entry name" value="Peptidase_aspartic_dom_sf"/>
</dbReference>
<dbReference type="Gene3D" id="2.40.70.10">
    <property type="entry name" value="Acid Proteases"/>
    <property type="match status" value="2"/>
</dbReference>
<comment type="caution">
    <text evidence="4">The sequence shown here is derived from an EMBL/GenBank/DDBJ whole genome shotgun (WGS) entry which is preliminary data.</text>
</comment>
<dbReference type="InterPro" id="IPR032861">
    <property type="entry name" value="TAXi_N"/>
</dbReference>
<dbReference type="Pfam" id="PF14543">
    <property type="entry name" value="TAXi_N"/>
    <property type="match status" value="1"/>
</dbReference>
<dbReference type="EMBL" id="VEPZ02001136">
    <property type="protein sequence ID" value="KAE8692364.1"/>
    <property type="molecule type" value="Genomic_DNA"/>
</dbReference>